<dbReference type="EMBL" id="BMCS01000003">
    <property type="protein sequence ID" value="GGF40453.1"/>
    <property type="molecule type" value="Genomic_DNA"/>
</dbReference>
<evidence type="ECO:0008006" key="3">
    <source>
        <dbReference type="Google" id="ProtNLM"/>
    </source>
</evidence>
<gene>
    <name evidence="1" type="ORF">GCM10007298_40200</name>
</gene>
<reference evidence="2" key="1">
    <citation type="journal article" date="2019" name="Int. J. Syst. Evol. Microbiol.">
        <title>The Global Catalogue of Microorganisms (GCM) 10K type strain sequencing project: providing services to taxonomists for standard genome sequencing and annotation.</title>
        <authorList>
            <consortium name="The Broad Institute Genomics Platform"/>
            <consortium name="The Broad Institute Genome Sequencing Center for Infectious Disease"/>
            <person name="Wu L."/>
            <person name="Ma J."/>
        </authorList>
    </citation>
    <scope>NUCLEOTIDE SEQUENCE [LARGE SCALE GENOMIC DNA]</scope>
    <source>
        <strain evidence="2">CCM 7855</strain>
    </source>
</reference>
<evidence type="ECO:0000313" key="2">
    <source>
        <dbReference type="Proteomes" id="UP000632454"/>
    </source>
</evidence>
<name>A0ABQ1V607_9NOCA</name>
<sequence>MFTIGTLLTGSAIGSGSVGFIEFRRRSVIAGTCRREPPMPRRHDIAVARPCVADHPPGQNIGVAPRPTAQVHLRVVTCL</sequence>
<evidence type="ECO:0000313" key="1">
    <source>
        <dbReference type="EMBL" id="GGF40453.1"/>
    </source>
</evidence>
<organism evidence="1 2">
    <name type="scientific">Williamsia phyllosphaerae</name>
    <dbReference type="NCBI Taxonomy" id="885042"/>
    <lineage>
        <taxon>Bacteria</taxon>
        <taxon>Bacillati</taxon>
        <taxon>Actinomycetota</taxon>
        <taxon>Actinomycetes</taxon>
        <taxon>Mycobacteriales</taxon>
        <taxon>Nocardiaceae</taxon>
        <taxon>Williamsia</taxon>
    </lineage>
</organism>
<dbReference type="Proteomes" id="UP000632454">
    <property type="component" value="Unassembled WGS sequence"/>
</dbReference>
<keyword evidence="2" id="KW-1185">Reference proteome</keyword>
<accession>A0ABQ1V607</accession>
<comment type="caution">
    <text evidence="1">The sequence shown here is derived from an EMBL/GenBank/DDBJ whole genome shotgun (WGS) entry which is preliminary data.</text>
</comment>
<protein>
    <recommendedName>
        <fullName evidence="3">Secreted protein</fullName>
    </recommendedName>
</protein>
<proteinExistence type="predicted"/>